<comment type="caution">
    <text evidence="3">The sequence shown here is derived from an EMBL/GenBank/DDBJ whole genome shotgun (WGS) entry which is preliminary data.</text>
</comment>
<dbReference type="GO" id="GO:0004553">
    <property type="term" value="F:hydrolase activity, hydrolyzing O-glycosyl compounds"/>
    <property type="evidence" value="ECO:0007669"/>
    <property type="project" value="InterPro"/>
</dbReference>
<dbReference type="PANTHER" id="PTHR34876:SF4">
    <property type="entry name" value="1,4-BETA-D-GLUCAN CELLOBIOHYDROLASE C-RELATED"/>
    <property type="match status" value="1"/>
</dbReference>
<feature type="region of interest" description="Disordered" evidence="1">
    <location>
        <begin position="329"/>
        <end position="461"/>
    </location>
</feature>
<dbReference type="Pfam" id="PF01341">
    <property type="entry name" value="Glyco_hydro_6"/>
    <property type="match status" value="1"/>
</dbReference>
<dbReference type="InterPro" id="IPR036434">
    <property type="entry name" value="Beta_cellobiohydrolase_sf"/>
</dbReference>
<dbReference type="GO" id="GO:0030245">
    <property type="term" value="P:cellulose catabolic process"/>
    <property type="evidence" value="ECO:0007669"/>
    <property type="project" value="InterPro"/>
</dbReference>
<keyword evidence="4" id="KW-1185">Reference proteome</keyword>
<dbReference type="EMBL" id="CANTFL010001360">
    <property type="protein sequence ID" value="CAI5738175.1"/>
    <property type="molecule type" value="Genomic_DNA"/>
</dbReference>
<organism evidence="3 4">
    <name type="scientific">Hyaloperonospora brassicae</name>
    <name type="common">Brassica downy mildew</name>
    <name type="synonym">Peronospora brassicae</name>
    <dbReference type="NCBI Taxonomy" id="162125"/>
    <lineage>
        <taxon>Eukaryota</taxon>
        <taxon>Sar</taxon>
        <taxon>Stramenopiles</taxon>
        <taxon>Oomycota</taxon>
        <taxon>Peronosporomycetes</taxon>
        <taxon>Peronosporales</taxon>
        <taxon>Peronosporaceae</taxon>
        <taxon>Hyaloperonospora</taxon>
    </lineage>
</organism>
<evidence type="ECO:0000313" key="4">
    <source>
        <dbReference type="Proteomes" id="UP001162031"/>
    </source>
</evidence>
<dbReference type="Gene3D" id="3.20.20.40">
    <property type="entry name" value="1, 4-beta cellobiohydrolase"/>
    <property type="match status" value="1"/>
</dbReference>
<feature type="compositionally biased region" description="Polar residues" evidence="1">
    <location>
        <begin position="420"/>
        <end position="443"/>
    </location>
</feature>
<proteinExistence type="predicted"/>
<reference evidence="3" key="1">
    <citation type="submission" date="2022-12" db="EMBL/GenBank/DDBJ databases">
        <authorList>
            <person name="Webb A."/>
        </authorList>
    </citation>
    <scope>NUCLEOTIDE SEQUENCE</scope>
    <source>
        <strain evidence="3">Hp1</strain>
    </source>
</reference>
<evidence type="ECO:0000256" key="1">
    <source>
        <dbReference type="SAM" id="MobiDB-lite"/>
    </source>
</evidence>
<feature type="chain" id="PRO_5043583814" description="Glucanase" evidence="2">
    <location>
        <begin position="28"/>
        <end position="461"/>
    </location>
</feature>
<evidence type="ECO:0000313" key="3">
    <source>
        <dbReference type="EMBL" id="CAI5738175.1"/>
    </source>
</evidence>
<accession>A0AAV0URA6</accession>
<dbReference type="SUPFAM" id="SSF51989">
    <property type="entry name" value="Glycosyl hydrolases family 6, cellulases"/>
    <property type="match status" value="1"/>
</dbReference>
<feature type="signal peptide" evidence="2">
    <location>
        <begin position="1"/>
        <end position="27"/>
    </location>
</feature>
<name>A0AAV0URA6_HYABA</name>
<gene>
    <name evidence="3" type="ORF">HBR001_LOCUS7400</name>
</gene>
<feature type="compositionally biased region" description="Acidic residues" evidence="1">
    <location>
        <begin position="391"/>
        <end position="401"/>
    </location>
</feature>
<protein>
    <recommendedName>
        <fullName evidence="5">Glucanase</fullName>
    </recommendedName>
</protein>
<feature type="compositionally biased region" description="Acidic residues" evidence="1">
    <location>
        <begin position="365"/>
        <end position="376"/>
    </location>
</feature>
<dbReference type="FunFam" id="3.20.20.40:FF:000003">
    <property type="entry name" value="Glucanase"/>
    <property type="match status" value="1"/>
</dbReference>
<sequence>MVAFRQSAIATALFALGLSTTVDVAQAEELCSIPPQSFAQAKTDYPDLAFAIDAVEEYSIAAWYTDRLSPADRARMRKDMTTKCSEDARMTFVVYGIPNKDCNAGFSSSGSVKNAADYVKFLSELTTAVGDRKVLYVVEPDSVGLLAEDNGCGVGAGYLENLKVAVKALSANKNAELYVDVGYWTLENDAQLKNVVAAMKELVAEAKLKGIAINTSNYRSNGQMEKLCTKFQTAMGSAKMTCIIDTSRNFNEPSTTDWCNVKEGGIGYPPTSETNITSIDYFMWLKVAGESDGTCLGGPDAGKFFEGGFKFLWDQGYLVKELGMNTIADGGTVSQSSEAGDPPSPETTEDGSVTDAPDTSSSDKAEEEDQTQDESSPEVTTPTSGSIEVGAEVEAETETETPTETPTETGAETETEIETGSLSLETVEQSPTQESEAATTPSLEESPLKTSKCVVKSRMRK</sequence>
<dbReference type="InterPro" id="IPR016288">
    <property type="entry name" value="Beta_cellobiohydrolase"/>
</dbReference>
<dbReference type="PRINTS" id="PR00733">
    <property type="entry name" value="GLHYDRLASE6"/>
</dbReference>
<dbReference type="PANTHER" id="PTHR34876">
    <property type="match status" value="1"/>
</dbReference>
<keyword evidence="2" id="KW-0732">Signal</keyword>
<dbReference type="Proteomes" id="UP001162031">
    <property type="component" value="Unassembled WGS sequence"/>
</dbReference>
<evidence type="ECO:0000256" key="2">
    <source>
        <dbReference type="SAM" id="SignalP"/>
    </source>
</evidence>
<dbReference type="AlphaFoldDB" id="A0AAV0URA6"/>
<feature type="compositionally biased region" description="Polar residues" evidence="1">
    <location>
        <begin position="377"/>
        <end position="386"/>
    </location>
</feature>
<evidence type="ECO:0008006" key="5">
    <source>
        <dbReference type="Google" id="ProtNLM"/>
    </source>
</evidence>